<protein>
    <recommendedName>
        <fullName evidence="5">Pilus assembly protein PilM</fullName>
    </recommendedName>
</protein>
<dbReference type="STRING" id="1218173.BALCAV_0209175"/>
<dbReference type="Proteomes" id="UP000297014">
    <property type="component" value="Unassembled WGS sequence"/>
</dbReference>
<dbReference type="Gene3D" id="3.30.420.40">
    <property type="match status" value="1"/>
</dbReference>
<dbReference type="OrthoDB" id="2690797at2"/>
<dbReference type="EMBL" id="JALP01000069">
    <property type="protein sequence ID" value="THG91455.1"/>
    <property type="molecule type" value="Genomic_DNA"/>
</dbReference>
<reference evidence="1 3" key="1">
    <citation type="journal article" date="2014" name="Genome Announc.">
        <title>Draft Genome Sequence of Bacillus alcalophilus AV1934, a Classic Alkaliphile Isolated from Human Feces in 1934.</title>
        <authorList>
            <person name="Attie O."/>
            <person name="Jayaprakash A."/>
            <person name="Shah H."/>
            <person name="Paulsen I.T."/>
            <person name="Morino M."/>
            <person name="Takahashi Y."/>
            <person name="Narumi I."/>
            <person name="Sachidanandam R."/>
            <person name="Satoh K."/>
            <person name="Ito M."/>
            <person name="Krulwich T.A."/>
        </authorList>
    </citation>
    <scope>NUCLEOTIDE SEQUENCE [LARGE SCALE GENOMIC DNA]</scope>
    <source>
        <strain evidence="1 3">AV1934</strain>
    </source>
</reference>
<gene>
    <name evidence="2" type="ORF">AJ85_04830</name>
    <name evidence="1" type="ORF">BALCAV_0209175</name>
</gene>
<dbReference type="RefSeq" id="WP_003320485.1">
    <property type="nucleotide sequence ID" value="NZ_ALPT02000025.1"/>
</dbReference>
<dbReference type="PANTHER" id="PTHR32432">
    <property type="entry name" value="CELL DIVISION PROTEIN FTSA-RELATED"/>
    <property type="match status" value="1"/>
</dbReference>
<dbReference type="Proteomes" id="UP000002754">
    <property type="component" value="Unassembled WGS sequence"/>
</dbReference>
<reference evidence="2 4" key="2">
    <citation type="submission" date="2014-01" db="EMBL/GenBank/DDBJ databases">
        <title>Draft genome sequencing of Bacillus alcalophilus CGMCC 1.3604.</title>
        <authorList>
            <person name="Yang J."/>
            <person name="Diao L."/>
            <person name="Yang S."/>
        </authorList>
    </citation>
    <scope>NUCLEOTIDE SEQUENCE [LARGE SCALE GENOMIC DNA]</scope>
    <source>
        <strain evidence="2 4">CGMCC 1.3604</strain>
    </source>
</reference>
<comment type="caution">
    <text evidence="1">The sequence shown here is derived from an EMBL/GenBank/DDBJ whole genome shotgun (WGS) entry which is preliminary data.</text>
</comment>
<organism evidence="1 3">
    <name type="scientific">Alkalihalobacillus alcalophilus ATCC 27647 = CGMCC 1.3604</name>
    <dbReference type="NCBI Taxonomy" id="1218173"/>
    <lineage>
        <taxon>Bacteria</taxon>
        <taxon>Bacillati</taxon>
        <taxon>Bacillota</taxon>
        <taxon>Bacilli</taxon>
        <taxon>Bacillales</taxon>
        <taxon>Bacillaceae</taxon>
        <taxon>Alkalihalobacillus</taxon>
    </lineage>
</organism>
<dbReference type="PANTHER" id="PTHR32432:SF3">
    <property type="entry name" value="ETHANOLAMINE UTILIZATION PROTEIN EUTJ"/>
    <property type="match status" value="1"/>
</dbReference>
<dbReference type="AlphaFoldDB" id="A0A094WIJ3"/>
<dbReference type="eggNOG" id="COG4972">
    <property type="taxonomic scope" value="Bacteria"/>
</dbReference>
<evidence type="ECO:0000313" key="1">
    <source>
        <dbReference type="EMBL" id="KGA97614.1"/>
    </source>
</evidence>
<sequence length="311" mass="36370">MGFLSLFKQKHRHALILKDHVIRYIGSAKPDHESITTIDEIILPAGLIHDGLIVQEEELIELLSPYIEKWGLKNEKIQICIPDSQLIIRRHQVKKGQNKEEIKGQLYHELGETLLLPWEDPIFDVHTIEKGEKEDEVLLFAVQEKVVGQLIHFFGKLSIELNALDVRSLCSYRLFSKQFTCAEQEEQLLVQMDQHSLTFAVFQKGLPLFFRHIFQESVEFMTEDDPAFSYVEQTYQEIERVINFYRFNVRVGKGKYSHLLLCGDHQNLSDLKNYLAEQLDFPVIQYKKLAEDESTARYYDSYGLVLKKEVH</sequence>
<dbReference type="EMBL" id="ALPT02000025">
    <property type="protein sequence ID" value="KGA97614.1"/>
    <property type="molecule type" value="Genomic_DNA"/>
</dbReference>
<evidence type="ECO:0008006" key="5">
    <source>
        <dbReference type="Google" id="ProtNLM"/>
    </source>
</evidence>
<evidence type="ECO:0000313" key="4">
    <source>
        <dbReference type="Proteomes" id="UP000297014"/>
    </source>
</evidence>
<keyword evidence="3" id="KW-1185">Reference proteome</keyword>
<dbReference type="Pfam" id="PF11104">
    <property type="entry name" value="PilM_2"/>
    <property type="match status" value="1"/>
</dbReference>
<dbReference type="InterPro" id="IPR005883">
    <property type="entry name" value="PilM"/>
</dbReference>
<accession>A0A094WIJ3</accession>
<name>A0A094WIJ3_ALKAL</name>
<dbReference type="InterPro" id="IPR050696">
    <property type="entry name" value="FtsA/MreB"/>
</dbReference>
<evidence type="ECO:0000313" key="3">
    <source>
        <dbReference type="Proteomes" id="UP000002754"/>
    </source>
</evidence>
<proteinExistence type="predicted"/>
<evidence type="ECO:0000313" key="2">
    <source>
        <dbReference type="EMBL" id="THG91455.1"/>
    </source>
</evidence>